<dbReference type="GO" id="GO:0032259">
    <property type="term" value="P:methylation"/>
    <property type="evidence" value="ECO:0007669"/>
    <property type="project" value="UniProtKB-KW"/>
</dbReference>
<accession>B6JXB6</accession>
<dbReference type="STRING" id="402676.B6JXB6"/>
<dbReference type="JaponicusDB" id="SJAG_01043">
    <property type="gene designation" value="coq5"/>
</dbReference>
<comment type="catalytic activity">
    <reaction evidence="4">
        <text>2-methoxy-6-(all-trans-decaprenyl)benzene-1,4-diol + S-adenosyl-L-methionine = 5-methoxy-2-methyl-3-(all-trans-decaprenyl)benzene-1,4-diol + S-adenosyl-L-homocysteine + H(+)</text>
        <dbReference type="Rhea" id="RHEA:44764"/>
        <dbReference type="ChEBI" id="CHEBI:15378"/>
        <dbReference type="ChEBI" id="CHEBI:57856"/>
        <dbReference type="ChEBI" id="CHEBI:59789"/>
        <dbReference type="ChEBI" id="CHEBI:64180"/>
        <dbReference type="ChEBI" id="CHEBI:64181"/>
        <dbReference type="EC" id="2.1.1.201"/>
    </reaction>
</comment>
<dbReference type="OrthoDB" id="6329284at2759"/>
<keyword evidence="4" id="KW-0496">Mitochondrion</keyword>
<dbReference type="UniPathway" id="UPA00232"/>
<dbReference type="PROSITE" id="PS51608">
    <property type="entry name" value="SAM_MT_UBIE"/>
    <property type="match status" value="1"/>
</dbReference>
<dbReference type="Pfam" id="PF01209">
    <property type="entry name" value="Ubie_methyltran"/>
    <property type="match status" value="1"/>
</dbReference>
<keyword evidence="2 4" id="KW-0808">Transferase</keyword>
<keyword evidence="3 4" id="KW-0949">S-adenosyl-L-methionine</keyword>
<sequence length="304" mass="34246">MALPVRTLVSRNLRRCALMRTSIKVGSLRHYKTGTEADDVPHREDGFTNFGFQTVRDEEKEKLVGNVFSSVAKKYDQMNDAMSLGIHRLWKKHFIKRLNPGNSALPMRILDVAGGTGDIAFGILDYATKENKDTRSKVIVADINADMLRVGLRRARDTPYLDAGRLEFVQQNAEVLDKIADNSIDLYTIAFGIRNCTHISKVLEQAYRVLKPGGVFSCLEFSKVRFAPLAELYRQYSFRFLPLMGTIIAGDRDSYEYLVESIQKFPDQETLARMIKDAGFTLSGKTGYENMTFGVAAIHTAVKL</sequence>
<dbReference type="EC" id="2.1.1.201" evidence="4"/>
<dbReference type="Proteomes" id="UP000001744">
    <property type="component" value="Unassembled WGS sequence"/>
</dbReference>
<keyword evidence="4" id="KW-0999">Mitochondrion inner membrane</keyword>
<name>B6JXB6_SCHJY</name>
<protein>
    <recommendedName>
        <fullName evidence="4">2-methoxy-6-polyprenyl-1,4-benzoquinol methylase, mitochondrial</fullName>
        <ecNumber evidence="4">2.1.1.201</ecNumber>
    </recommendedName>
    <alternativeName>
        <fullName evidence="4">Ubiquinone biosynthesis methyltransferase COQ5</fullName>
    </alternativeName>
</protein>
<gene>
    <name evidence="6" type="primary">coq5</name>
    <name evidence="4" type="synonym">COQ5</name>
    <name evidence="5" type="ORF">SJAG_01043</name>
</gene>
<dbReference type="NCBIfam" id="TIGR01934">
    <property type="entry name" value="MenG_MenH_UbiE"/>
    <property type="match status" value="1"/>
</dbReference>
<evidence type="ECO:0000313" key="6">
    <source>
        <dbReference type="JaponicusDB" id="SJAG_01043"/>
    </source>
</evidence>
<organism evidence="5 7">
    <name type="scientific">Schizosaccharomyces japonicus (strain yFS275 / FY16936)</name>
    <name type="common">Fission yeast</name>
    <dbReference type="NCBI Taxonomy" id="402676"/>
    <lineage>
        <taxon>Eukaryota</taxon>
        <taxon>Fungi</taxon>
        <taxon>Dikarya</taxon>
        <taxon>Ascomycota</taxon>
        <taxon>Taphrinomycotina</taxon>
        <taxon>Schizosaccharomycetes</taxon>
        <taxon>Schizosaccharomycetales</taxon>
        <taxon>Schizosaccharomycetaceae</taxon>
        <taxon>Schizosaccharomyces</taxon>
    </lineage>
</organism>
<evidence type="ECO:0000256" key="3">
    <source>
        <dbReference type="ARBA" id="ARBA00022691"/>
    </source>
</evidence>
<evidence type="ECO:0000256" key="4">
    <source>
        <dbReference type="HAMAP-Rule" id="MF_03191"/>
    </source>
</evidence>
<dbReference type="OMA" id="MNDVMSM"/>
<feature type="binding site" evidence="4">
    <location>
        <begin position="172"/>
        <end position="173"/>
    </location>
    <ligand>
        <name>S-adenosyl-L-methionine</name>
        <dbReference type="ChEBI" id="CHEBI:59789"/>
    </ligand>
</feature>
<feature type="binding site" evidence="4">
    <location>
        <position position="116"/>
    </location>
    <ligand>
        <name>S-adenosyl-L-methionine</name>
        <dbReference type="ChEBI" id="CHEBI:59789"/>
    </ligand>
</feature>
<keyword evidence="4" id="KW-0831">Ubiquinone biosynthesis</keyword>
<dbReference type="HAMAP" id="MF_01813">
    <property type="entry name" value="MenG_UbiE_methyltr"/>
    <property type="match status" value="1"/>
</dbReference>
<dbReference type="SUPFAM" id="SSF53335">
    <property type="entry name" value="S-adenosyl-L-methionine-dependent methyltransferases"/>
    <property type="match status" value="1"/>
</dbReference>
<reference evidence="5 7" key="1">
    <citation type="journal article" date="2011" name="Science">
        <title>Comparative functional genomics of the fission yeasts.</title>
        <authorList>
            <person name="Rhind N."/>
            <person name="Chen Z."/>
            <person name="Yassour M."/>
            <person name="Thompson D.A."/>
            <person name="Haas B.J."/>
            <person name="Habib N."/>
            <person name="Wapinski I."/>
            <person name="Roy S."/>
            <person name="Lin M.F."/>
            <person name="Heiman D.I."/>
            <person name="Young S.K."/>
            <person name="Furuya K."/>
            <person name="Guo Y."/>
            <person name="Pidoux A."/>
            <person name="Chen H.M."/>
            <person name="Robbertse B."/>
            <person name="Goldberg J.M."/>
            <person name="Aoki K."/>
            <person name="Bayne E.H."/>
            <person name="Berlin A.M."/>
            <person name="Desjardins C.A."/>
            <person name="Dobbs E."/>
            <person name="Dukaj L."/>
            <person name="Fan L."/>
            <person name="FitzGerald M.G."/>
            <person name="French C."/>
            <person name="Gujja S."/>
            <person name="Hansen K."/>
            <person name="Keifenheim D."/>
            <person name="Levin J.Z."/>
            <person name="Mosher R.A."/>
            <person name="Mueller C.A."/>
            <person name="Pfiffner J."/>
            <person name="Priest M."/>
            <person name="Russ C."/>
            <person name="Smialowska A."/>
            <person name="Swoboda P."/>
            <person name="Sykes S.M."/>
            <person name="Vaughn M."/>
            <person name="Vengrova S."/>
            <person name="Yoder R."/>
            <person name="Zeng Q."/>
            <person name="Allshire R."/>
            <person name="Baulcombe D."/>
            <person name="Birren B.W."/>
            <person name="Brown W."/>
            <person name="Ekwall K."/>
            <person name="Kellis M."/>
            <person name="Leatherwood J."/>
            <person name="Levin H."/>
            <person name="Margalit H."/>
            <person name="Martienssen R."/>
            <person name="Nieduszynski C.A."/>
            <person name="Spatafora J.W."/>
            <person name="Friedman N."/>
            <person name="Dalgaard J.Z."/>
            <person name="Baumann P."/>
            <person name="Niki H."/>
            <person name="Regev A."/>
            <person name="Nusbaum C."/>
        </authorList>
    </citation>
    <scope>NUCLEOTIDE SEQUENCE [LARGE SCALE GENOMIC DNA]</scope>
    <source>
        <strain evidence="7">yFS275 / FY16936</strain>
    </source>
</reference>
<comment type="function">
    <text evidence="4">Methyltransferase required for the conversion of 2-decaprenyl-6-methoxy-1,4-benzoquinol (DDMQH2) to 2-decaprenyl-3-methyl-6-methoxy-1,4-benzoquinol (DMQH2).</text>
</comment>
<dbReference type="VEuPathDB" id="FungiDB:SJAG_01043"/>
<dbReference type="PROSITE" id="PS01183">
    <property type="entry name" value="UBIE_1"/>
    <property type="match status" value="1"/>
</dbReference>
<keyword evidence="1 4" id="KW-0489">Methyltransferase</keyword>
<dbReference type="AlphaFoldDB" id="B6JXB6"/>
<feature type="binding site" evidence="4">
    <location>
        <position position="142"/>
    </location>
    <ligand>
        <name>S-adenosyl-L-methionine</name>
        <dbReference type="ChEBI" id="CHEBI:59789"/>
    </ligand>
</feature>
<dbReference type="GO" id="GO:0031314">
    <property type="term" value="C:extrinsic component of mitochondrial inner membrane"/>
    <property type="evidence" value="ECO:0007669"/>
    <property type="project" value="UniProtKB-UniRule"/>
</dbReference>
<dbReference type="RefSeq" id="XP_002172310.1">
    <property type="nucleotide sequence ID" value="XM_002172274.1"/>
</dbReference>
<dbReference type="GO" id="GO:0009060">
    <property type="term" value="P:aerobic respiration"/>
    <property type="evidence" value="ECO:0007669"/>
    <property type="project" value="EnsemblFungi"/>
</dbReference>
<evidence type="ECO:0000256" key="2">
    <source>
        <dbReference type="ARBA" id="ARBA00022679"/>
    </source>
</evidence>
<dbReference type="PANTHER" id="PTHR43591">
    <property type="entry name" value="METHYLTRANSFERASE"/>
    <property type="match status" value="1"/>
</dbReference>
<dbReference type="PANTHER" id="PTHR43591:SF24">
    <property type="entry name" value="2-METHOXY-6-POLYPRENYL-1,4-BENZOQUINOL METHYLASE, MITOCHONDRIAL"/>
    <property type="match status" value="1"/>
</dbReference>
<dbReference type="GO" id="GO:0008425">
    <property type="term" value="F:2-methoxy-6-polyprenyl-1,4-benzoquinol methyltransferase activity"/>
    <property type="evidence" value="ECO:0000318"/>
    <property type="project" value="GO_Central"/>
</dbReference>
<comment type="similarity">
    <text evidence="4">Belongs to the class I-like SAM-binding methyltransferase superfamily. MenG/UbiE family.</text>
</comment>
<evidence type="ECO:0000313" key="7">
    <source>
        <dbReference type="Proteomes" id="UP000001744"/>
    </source>
</evidence>
<dbReference type="GO" id="GO:0006744">
    <property type="term" value="P:ubiquinone biosynthetic process"/>
    <property type="evidence" value="ECO:0000318"/>
    <property type="project" value="GO_Central"/>
</dbReference>
<dbReference type="InterPro" id="IPR029063">
    <property type="entry name" value="SAM-dependent_MTases_sf"/>
</dbReference>
<dbReference type="GO" id="GO:0005759">
    <property type="term" value="C:mitochondrial matrix"/>
    <property type="evidence" value="ECO:0007669"/>
    <property type="project" value="EnsemblFungi"/>
</dbReference>
<comment type="subcellular location">
    <subcellularLocation>
        <location evidence="4">Mitochondrion inner membrane</location>
        <topology evidence="4">Peripheral membrane protein</topology>
        <orientation evidence="4">Matrix side</orientation>
    </subcellularLocation>
</comment>
<comment type="pathway">
    <text evidence="4">Cofactor biosynthesis; ubiquinone biosynthesis.</text>
</comment>
<dbReference type="eggNOG" id="KOG1540">
    <property type="taxonomic scope" value="Eukaryota"/>
</dbReference>
<dbReference type="GeneID" id="7048287"/>
<proteinExistence type="inferred from homology"/>
<dbReference type="EMBL" id="KE651166">
    <property type="protein sequence ID" value="EEB06017.1"/>
    <property type="molecule type" value="Genomic_DNA"/>
</dbReference>
<keyword evidence="7" id="KW-1185">Reference proteome</keyword>
<dbReference type="HOGENOM" id="CLU_037990_0_1_1"/>
<evidence type="ECO:0000256" key="1">
    <source>
        <dbReference type="ARBA" id="ARBA00022603"/>
    </source>
</evidence>
<evidence type="ECO:0000313" key="5">
    <source>
        <dbReference type="EMBL" id="EEB06017.1"/>
    </source>
</evidence>
<keyword evidence="4" id="KW-0472">Membrane</keyword>
<dbReference type="CDD" id="cd02440">
    <property type="entry name" value="AdoMet_MTases"/>
    <property type="match status" value="1"/>
</dbReference>
<dbReference type="InterPro" id="IPR004033">
    <property type="entry name" value="UbiE/COQ5_MeTrFase"/>
</dbReference>
<dbReference type="PROSITE" id="PS01184">
    <property type="entry name" value="UBIE_2"/>
    <property type="match status" value="1"/>
</dbReference>
<comment type="subunit">
    <text evidence="4">Component of a multi-subunit COQ enzyme complex, composed of at least COQ3, COQ4, COQ5, COQ6, COQ7 and COQ9.</text>
</comment>
<dbReference type="InterPro" id="IPR023576">
    <property type="entry name" value="UbiE/COQ5_MeTrFase_CS"/>
</dbReference>
<dbReference type="Gene3D" id="3.40.50.150">
    <property type="entry name" value="Vaccinia Virus protein VP39"/>
    <property type="match status" value="1"/>
</dbReference>
<comment type="caution">
    <text evidence="4">Lacks conserved residue(s) required for the propagation of feature annotation.</text>
</comment>